<dbReference type="EMBL" id="JAGDFL010000558">
    <property type="protein sequence ID" value="KAG7385265.1"/>
    <property type="molecule type" value="Genomic_DNA"/>
</dbReference>
<evidence type="ECO:0000313" key="2">
    <source>
        <dbReference type="Proteomes" id="UP000693981"/>
    </source>
</evidence>
<accession>A0A8T1VVC8</accession>
<comment type="caution">
    <text evidence="1">The sequence shown here is derived from an EMBL/GenBank/DDBJ whole genome shotgun (WGS) entry which is preliminary data.</text>
</comment>
<evidence type="ECO:0000313" key="1">
    <source>
        <dbReference type="EMBL" id="KAG7385265.1"/>
    </source>
</evidence>
<dbReference type="OrthoDB" id="148855at2759"/>
<organism evidence="1 2">
    <name type="scientific">Phytophthora boehmeriae</name>
    <dbReference type="NCBI Taxonomy" id="109152"/>
    <lineage>
        <taxon>Eukaryota</taxon>
        <taxon>Sar</taxon>
        <taxon>Stramenopiles</taxon>
        <taxon>Oomycota</taxon>
        <taxon>Peronosporomycetes</taxon>
        <taxon>Peronosporales</taxon>
        <taxon>Peronosporaceae</taxon>
        <taxon>Phytophthora</taxon>
    </lineage>
</organism>
<dbReference type="AlphaFoldDB" id="A0A8T1VVC8"/>
<proteinExistence type="predicted"/>
<dbReference type="Proteomes" id="UP000693981">
    <property type="component" value="Unassembled WGS sequence"/>
</dbReference>
<gene>
    <name evidence="1" type="ORF">PHYBOEH_009108</name>
</gene>
<sequence>MPTLQHLSPTKLVPTRSSKGSLRLSFLEKIERIEINSTNEHGSVVYYVLDLERRFNDFANLRYEVWMHAQHKHTDSYTCMYCNAFMKYIELSMSQPRLLVKLSTGVDTRKVLMARFCNAFVSMAIGNQRDARPRDIEYEGSQCIPRAMARFFQRGEA</sequence>
<name>A0A8T1VVC8_9STRA</name>
<reference evidence="1" key="1">
    <citation type="submission" date="2021-02" db="EMBL/GenBank/DDBJ databases">
        <authorList>
            <person name="Palmer J.M."/>
        </authorList>
    </citation>
    <scope>NUCLEOTIDE SEQUENCE</scope>
    <source>
        <strain evidence="1">SCRP23</strain>
    </source>
</reference>
<keyword evidence="2" id="KW-1185">Reference proteome</keyword>
<protein>
    <submittedName>
        <fullName evidence="1">Uncharacterized protein</fullName>
    </submittedName>
</protein>